<reference evidence="2" key="1">
    <citation type="journal article" date="2018" name="BMC Genomics">
        <title>The complete and fully assembled genome sequence of Aeromonas salmonicida subsp. pectinolytica and its comparative analysis with other Aeromonas species: investigation of the mobilome in environmental and pathogenic strains.</title>
        <authorList>
            <person name="Pfeiffer F."/>
            <person name="Zamora-Lagos M.A."/>
            <person name="Blettinger M."/>
            <person name="Yeroslaviz A."/>
            <person name="Dahl A."/>
            <person name="Gruber S."/>
            <person name="Habermann B.H."/>
        </authorList>
    </citation>
    <scope>NUCLEOTIDE SEQUENCE [LARGE SCALE GENOMIC DNA]</scope>
    <source>
        <strain evidence="2">34mel</strain>
    </source>
</reference>
<dbReference type="Proteomes" id="UP000222916">
    <property type="component" value="Chromosome"/>
</dbReference>
<sequence>MSQPILSVDDFMIGNVKTEHETSTLQSQAVNWHTTNLSRGLHRLVVDFEIMLADDTDVKKYEAFFLQLEGKANPFIFDTGKDNNWSNPFYTSVVGKHTLGAKVSIGTSNITITGNMSGVTPGCKIQIGAGAKVYTIRSVNGQSVEVYPKIRIAYPASTPITFSVKPLLRLKDDSSGKIGYGSRGNTVSLTALEVMQ</sequence>
<evidence type="ECO:0008006" key="3">
    <source>
        <dbReference type="Google" id="ProtNLM"/>
    </source>
</evidence>
<proteinExistence type="predicted"/>
<dbReference type="EMBL" id="CP022426">
    <property type="protein sequence ID" value="ATP09815.1"/>
    <property type="molecule type" value="Genomic_DNA"/>
</dbReference>
<organism evidence="1 2">
    <name type="scientific">Aeromonas salmonicida subsp. pectinolytica 34mel</name>
    <dbReference type="NCBI Taxonomy" id="1324960"/>
    <lineage>
        <taxon>Bacteria</taxon>
        <taxon>Pseudomonadati</taxon>
        <taxon>Pseudomonadota</taxon>
        <taxon>Gammaproteobacteria</taxon>
        <taxon>Aeromonadales</taxon>
        <taxon>Aeromonadaceae</taxon>
        <taxon>Aeromonas</taxon>
    </lineage>
</organism>
<gene>
    <name evidence="1" type="ORF">Asalp_26770</name>
</gene>
<dbReference type="RefSeq" id="WP_139723376.1">
    <property type="nucleotide sequence ID" value="NZ_ARYZ02000020.1"/>
</dbReference>
<name>A0A2D1QHU8_AERSA</name>
<evidence type="ECO:0000313" key="2">
    <source>
        <dbReference type="Proteomes" id="UP000222916"/>
    </source>
</evidence>
<dbReference type="AlphaFoldDB" id="A0A2D1QHU8"/>
<evidence type="ECO:0000313" key="1">
    <source>
        <dbReference type="EMBL" id="ATP09815.1"/>
    </source>
</evidence>
<protein>
    <recommendedName>
        <fullName evidence="3">Phage protein</fullName>
    </recommendedName>
</protein>
<accession>A0A2D1QHU8</accession>